<dbReference type="SUPFAM" id="SSF53335">
    <property type="entry name" value="S-adenosyl-L-methionine-dependent methyltransferases"/>
    <property type="match status" value="1"/>
</dbReference>
<dbReference type="Proteomes" id="UP000614996">
    <property type="component" value="Unassembled WGS sequence"/>
</dbReference>
<protein>
    <submittedName>
        <fullName evidence="5">Methyltransferase</fullName>
    </submittedName>
</protein>
<dbReference type="PANTHER" id="PTHR43464:SF19">
    <property type="entry name" value="UBIQUINONE BIOSYNTHESIS O-METHYLTRANSFERASE, MITOCHONDRIAL"/>
    <property type="match status" value="1"/>
</dbReference>
<keyword evidence="1 5" id="KW-0489">Methyltransferase</keyword>
<evidence type="ECO:0000313" key="6">
    <source>
        <dbReference type="Proteomes" id="UP000614996"/>
    </source>
</evidence>
<dbReference type="GO" id="GO:0008757">
    <property type="term" value="F:S-adenosylmethionine-dependent methyltransferase activity"/>
    <property type="evidence" value="ECO:0007669"/>
    <property type="project" value="InterPro"/>
</dbReference>
<dbReference type="PANTHER" id="PTHR43464">
    <property type="entry name" value="METHYLTRANSFERASE"/>
    <property type="match status" value="1"/>
</dbReference>
<organism evidence="5 6">
    <name type="scientific">Actinocatenispora comari</name>
    <dbReference type="NCBI Taxonomy" id="2807577"/>
    <lineage>
        <taxon>Bacteria</taxon>
        <taxon>Bacillati</taxon>
        <taxon>Actinomycetota</taxon>
        <taxon>Actinomycetes</taxon>
        <taxon>Micromonosporales</taxon>
        <taxon>Micromonosporaceae</taxon>
        <taxon>Actinocatenispora</taxon>
    </lineage>
</organism>
<sequence>MSRRPGVGRVLSRIVTTIPTSAGAGDRHGTFAPARSEWLESRDHVRNLVRQEMIGRQLDRHLPAAPQRVLDVGAGQGTQSIRLARAGHQVLAVEPDGEMRAAFTAALAAEPAAVRDRVILADGAVGRLEPVVHDRRFDAVLLLGVLMYLPASEPVLAELAARVAPGGFLAIAARTATSAVWRPAARQDWLAAAEALAEYDAARAEGRDLRYVNEIGSQARADTVETLVGQAATAGLELEQWYGVRVAVDLAELDPAPPTDPAQWQALLAVEERLGAVDPYRQLAQLAHLILRRPPT</sequence>
<evidence type="ECO:0000256" key="1">
    <source>
        <dbReference type="ARBA" id="ARBA00022603"/>
    </source>
</evidence>
<dbReference type="EMBL" id="BOPO01000150">
    <property type="protein sequence ID" value="GIL31916.1"/>
    <property type="molecule type" value="Genomic_DNA"/>
</dbReference>
<evidence type="ECO:0000259" key="4">
    <source>
        <dbReference type="Pfam" id="PF08241"/>
    </source>
</evidence>
<proteinExistence type="predicted"/>
<accession>A0A8J4AI35</accession>
<evidence type="ECO:0000313" key="5">
    <source>
        <dbReference type="EMBL" id="GIL31916.1"/>
    </source>
</evidence>
<dbReference type="InterPro" id="IPR029063">
    <property type="entry name" value="SAM-dependent_MTases_sf"/>
</dbReference>
<dbReference type="InterPro" id="IPR013216">
    <property type="entry name" value="Methyltransf_11"/>
</dbReference>
<comment type="caution">
    <text evidence="5">The sequence shown here is derived from an EMBL/GenBank/DDBJ whole genome shotgun (WGS) entry which is preliminary data.</text>
</comment>
<dbReference type="CDD" id="cd02440">
    <property type="entry name" value="AdoMet_MTases"/>
    <property type="match status" value="1"/>
</dbReference>
<dbReference type="AlphaFoldDB" id="A0A8J4AI35"/>
<evidence type="ECO:0000256" key="2">
    <source>
        <dbReference type="ARBA" id="ARBA00022679"/>
    </source>
</evidence>
<dbReference type="Gene3D" id="3.40.50.150">
    <property type="entry name" value="Vaccinia Virus protein VP39"/>
    <property type="match status" value="1"/>
</dbReference>
<reference evidence="6" key="1">
    <citation type="journal article" date="2021" name="Int. J. Syst. Evol. Microbiol.">
        <title>Actinocatenispora comari sp. nov., an endophytic actinomycete isolated from aerial parts of Comarum salesowianum.</title>
        <authorList>
            <person name="Oyunbileg N."/>
            <person name="Iizaka Y."/>
            <person name="Hamada M."/>
            <person name="Davaapurev B.O."/>
            <person name="Fukumoto A."/>
            <person name="Tsetseg B."/>
            <person name="Kato F."/>
            <person name="Tamura T."/>
            <person name="Batkhuu J."/>
            <person name="Anzai Y."/>
        </authorList>
    </citation>
    <scope>NUCLEOTIDE SEQUENCE [LARGE SCALE GENOMIC DNA]</scope>
    <source>
        <strain evidence="6">NUM-2625</strain>
    </source>
</reference>
<feature type="domain" description="Methyltransferase type 11" evidence="4">
    <location>
        <begin position="70"/>
        <end position="171"/>
    </location>
</feature>
<name>A0A8J4AI35_9ACTN</name>
<keyword evidence="3" id="KW-0949">S-adenosyl-L-methionine</keyword>
<evidence type="ECO:0000256" key="3">
    <source>
        <dbReference type="ARBA" id="ARBA00022691"/>
    </source>
</evidence>
<dbReference type="Pfam" id="PF08241">
    <property type="entry name" value="Methyltransf_11"/>
    <property type="match status" value="1"/>
</dbReference>
<keyword evidence="2" id="KW-0808">Transferase</keyword>
<keyword evidence="6" id="KW-1185">Reference proteome</keyword>
<dbReference type="GO" id="GO:0032259">
    <property type="term" value="P:methylation"/>
    <property type="evidence" value="ECO:0007669"/>
    <property type="project" value="UniProtKB-KW"/>
</dbReference>
<gene>
    <name evidence="5" type="ORF">NUM_71700</name>
</gene>